<evidence type="ECO:0000313" key="4">
    <source>
        <dbReference type="EnsemblPlants" id="KEH34296"/>
    </source>
</evidence>
<dbReference type="OrthoDB" id="1924799at2759"/>
<dbReference type="STRING" id="3880.A0A072UXY4"/>
<evidence type="ECO:0000313" key="5">
    <source>
        <dbReference type="Proteomes" id="UP000002051"/>
    </source>
</evidence>
<accession>A0A072UXY4</accession>
<dbReference type="Proteomes" id="UP000265566">
    <property type="component" value="Chromosome 3"/>
</dbReference>
<evidence type="ECO:0000313" key="2">
    <source>
        <dbReference type="EMBL" id="KEH34296.1"/>
    </source>
</evidence>
<gene>
    <name evidence="4" type="primary">25490904</name>
    <name evidence="2" type="ordered locus">MTR_3g464300</name>
    <name evidence="3" type="ORF">MtrunA17_Chr3g0105161</name>
</gene>
<dbReference type="Proteomes" id="UP000002051">
    <property type="component" value="Chromosome 3"/>
</dbReference>
<dbReference type="EMBL" id="CM001219">
    <property type="protein sequence ID" value="KEH34296.1"/>
    <property type="molecule type" value="Genomic_DNA"/>
</dbReference>
<name>A0A072UXY4_MEDTR</name>
<sequence>MMKLSTQTQTQTPTSSCSNVSPPMCSSSKSTTTGCLTAIMRKILCSGNLPKDSSNQTTEFDSANSVLSVNDHNLGVSAVTPPPPLVARLMGLESMVEVPFASKPGSLSRSKSMNSLDYLGESNGKIESLHHKRVGSTLSFREPPTFQMSENESFFVLSFGNEGESGKGLKSNGRKKKMSCSELKEKKNKREIVCDEKMSKRVSNKLQEITNTSHRFKASSSEKKCFDSEAGELLKAMNCKEVVVGERLKKRRTRKKRRNCYTEQKIETECKSDDLSPVSVLEFERKSCVAGIDSVAVGLNPRRKLTPELETGKHIRMRSDDNLMIDEKNDKAIQNNIYEGSKKKEKQSYKEYIDIWDEACRLVGDELAGSKNQVHVWMNEQSDLGSICTDFESEIFDQLLNEVVTQLVE</sequence>
<evidence type="ECO:0000313" key="3">
    <source>
        <dbReference type="EMBL" id="RHN67669.1"/>
    </source>
</evidence>
<dbReference type="EnsemblPlants" id="KEH34296">
    <property type="protein sequence ID" value="KEH34296"/>
    <property type="gene ID" value="MTR_3g464300"/>
</dbReference>
<dbReference type="AlphaFoldDB" id="A0A072UXY4"/>
<feature type="region of interest" description="Disordered" evidence="1">
    <location>
        <begin position="1"/>
        <end position="25"/>
    </location>
</feature>
<reference evidence="2 5" key="1">
    <citation type="journal article" date="2011" name="Nature">
        <title>The Medicago genome provides insight into the evolution of rhizobial symbioses.</title>
        <authorList>
            <person name="Young N.D."/>
            <person name="Debelle F."/>
            <person name="Oldroyd G.E."/>
            <person name="Geurts R."/>
            <person name="Cannon S.B."/>
            <person name="Udvardi M.K."/>
            <person name="Benedito V.A."/>
            <person name="Mayer K.F."/>
            <person name="Gouzy J."/>
            <person name="Schoof H."/>
            <person name="Van de Peer Y."/>
            <person name="Proost S."/>
            <person name="Cook D.R."/>
            <person name="Meyers B.C."/>
            <person name="Spannagl M."/>
            <person name="Cheung F."/>
            <person name="De Mita S."/>
            <person name="Krishnakumar V."/>
            <person name="Gundlach H."/>
            <person name="Zhou S."/>
            <person name="Mudge J."/>
            <person name="Bharti A.K."/>
            <person name="Murray J.D."/>
            <person name="Naoumkina M.A."/>
            <person name="Rosen B."/>
            <person name="Silverstein K.A."/>
            <person name="Tang H."/>
            <person name="Rombauts S."/>
            <person name="Zhao P.X."/>
            <person name="Zhou P."/>
            <person name="Barbe V."/>
            <person name="Bardou P."/>
            <person name="Bechner M."/>
            <person name="Bellec A."/>
            <person name="Berger A."/>
            <person name="Berges H."/>
            <person name="Bidwell S."/>
            <person name="Bisseling T."/>
            <person name="Choisne N."/>
            <person name="Couloux A."/>
            <person name="Denny R."/>
            <person name="Deshpande S."/>
            <person name="Dai X."/>
            <person name="Doyle J.J."/>
            <person name="Dudez A.M."/>
            <person name="Farmer A.D."/>
            <person name="Fouteau S."/>
            <person name="Franken C."/>
            <person name="Gibelin C."/>
            <person name="Gish J."/>
            <person name="Goldstein S."/>
            <person name="Gonzalez A.J."/>
            <person name="Green P.J."/>
            <person name="Hallab A."/>
            <person name="Hartog M."/>
            <person name="Hua A."/>
            <person name="Humphray S.J."/>
            <person name="Jeong D.H."/>
            <person name="Jing Y."/>
            <person name="Jocker A."/>
            <person name="Kenton S.M."/>
            <person name="Kim D.J."/>
            <person name="Klee K."/>
            <person name="Lai H."/>
            <person name="Lang C."/>
            <person name="Lin S."/>
            <person name="Macmil S.L."/>
            <person name="Magdelenat G."/>
            <person name="Matthews L."/>
            <person name="McCorrison J."/>
            <person name="Monaghan E.L."/>
            <person name="Mun J.H."/>
            <person name="Najar F.Z."/>
            <person name="Nicholson C."/>
            <person name="Noirot C."/>
            <person name="O'Bleness M."/>
            <person name="Paule C.R."/>
            <person name="Poulain J."/>
            <person name="Prion F."/>
            <person name="Qin B."/>
            <person name="Qu C."/>
            <person name="Retzel E.F."/>
            <person name="Riddle C."/>
            <person name="Sallet E."/>
            <person name="Samain S."/>
            <person name="Samson N."/>
            <person name="Sanders I."/>
            <person name="Saurat O."/>
            <person name="Scarpelli C."/>
            <person name="Schiex T."/>
            <person name="Segurens B."/>
            <person name="Severin A.J."/>
            <person name="Sherrier D.J."/>
            <person name="Shi R."/>
            <person name="Sims S."/>
            <person name="Singer S.R."/>
            <person name="Sinharoy S."/>
            <person name="Sterck L."/>
            <person name="Viollet A."/>
            <person name="Wang B.B."/>
            <person name="Wang K."/>
            <person name="Wang M."/>
            <person name="Wang X."/>
            <person name="Warfsmann J."/>
            <person name="Weissenbach J."/>
            <person name="White D.D."/>
            <person name="White J.D."/>
            <person name="Wiley G.B."/>
            <person name="Wincker P."/>
            <person name="Xing Y."/>
            <person name="Yang L."/>
            <person name="Yao Z."/>
            <person name="Ying F."/>
            <person name="Zhai J."/>
            <person name="Zhou L."/>
            <person name="Zuber A."/>
            <person name="Denarie J."/>
            <person name="Dixon R.A."/>
            <person name="May G.D."/>
            <person name="Schwartz D.C."/>
            <person name="Rogers J."/>
            <person name="Quetier F."/>
            <person name="Town C.D."/>
            <person name="Roe B.A."/>
        </authorList>
    </citation>
    <scope>NUCLEOTIDE SEQUENCE [LARGE SCALE GENOMIC DNA]</scope>
    <source>
        <strain evidence="2">A17</strain>
        <strain evidence="4 5">cv. Jemalong A17</strain>
    </source>
</reference>
<dbReference type="EMBL" id="PSQE01000003">
    <property type="protein sequence ID" value="RHN67669.1"/>
    <property type="molecule type" value="Genomic_DNA"/>
</dbReference>
<dbReference type="PANTHER" id="PTHR35499">
    <property type="entry name" value="OS05G0128300 PROTEIN"/>
    <property type="match status" value="1"/>
</dbReference>
<reference evidence="2 5" key="2">
    <citation type="journal article" date="2014" name="BMC Genomics">
        <title>An improved genome release (version Mt4.0) for the model legume Medicago truncatula.</title>
        <authorList>
            <person name="Tang H."/>
            <person name="Krishnakumar V."/>
            <person name="Bidwell S."/>
            <person name="Rosen B."/>
            <person name="Chan A."/>
            <person name="Zhou S."/>
            <person name="Gentzbittel L."/>
            <person name="Childs K.L."/>
            <person name="Yandell M."/>
            <person name="Gundlach H."/>
            <person name="Mayer K.F."/>
            <person name="Schwartz D.C."/>
            <person name="Town C.D."/>
        </authorList>
    </citation>
    <scope>GENOME REANNOTATION</scope>
    <source>
        <strain evidence="2">A17</strain>
        <strain evidence="4 5">cv. Jemalong A17</strain>
    </source>
</reference>
<proteinExistence type="predicted"/>
<dbReference type="PANTHER" id="PTHR35499:SF1">
    <property type="entry name" value="DUF3741 DOMAIN-CONTAINING PROTEIN"/>
    <property type="match status" value="1"/>
</dbReference>
<keyword evidence="5" id="KW-1185">Reference proteome</keyword>
<organism evidence="2 5">
    <name type="scientific">Medicago truncatula</name>
    <name type="common">Barrel medic</name>
    <name type="synonym">Medicago tribuloides</name>
    <dbReference type="NCBI Taxonomy" id="3880"/>
    <lineage>
        <taxon>Eukaryota</taxon>
        <taxon>Viridiplantae</taxon>
        <taxon>Streptophyta</taxon>
        <taxon>Embryophyta</taxon>
        <taxon>Tracheophyta</taxon>
        <taxon>Spermatophyta</taxon>
        <taxon>Magnoliopsida</taxon>
        <taxon>eudicotyledons</taxon>
        <taxon>Gunneridae</taxon>
        <taxon>Pentapetalae</taxon>
        <taxon>rosids</taxon>
        <taxon>fabids</taxon>
        <taxon>Fabales</taxon>
        <taxon>Fabaceae</taxon>
        <taxon>Papilionoideae</taxon>
        <taxon>50 kb inversion clade</taxon>
        <taxon>NPAAA clade</taxon>
        <taxon>Hologalegina</taxon>
        <taxon>IRL clade</taxon>
        <taxon>Trifolieae</taxon>
        <taxon>Medicago</taxon>
    </lineage>
</organism>
<dbReference type="Gramene" id="rna15878">
    <property type="protein sequence ID" value="RHN67669.1"/>
    <property type="gene ID" value="gene15878"/>
</dbReference>
<dbReference type="HOGENOM" id="CLU_042596_0_0_1"/>
<feature type="compositionally biased region" description="Low complexity" evidence="1">
    <location>
        <begin position="1"/>
        <end position="16"/>
    </location>
</feature>
<evidence type="ECO:0008006" key="6">
    <source>
        <dbReference type="Google" id="ProtNLM"/>
    </source>
</evidence>
<reference evidence="4" key="3">
    <citation type="submission" date="2015-04" db="UniProtKB">
        <authorList>
            <consortium name="EnsemblPlants"/>
        </authorList>
    </citation>
    <scope>IDENTIFICATION</scope>
    <source>
        <strain evidence="4">cv. Jemalong A17</strain>
    </source>
</reference>
<evidence type="ECO:0000256" key="1">
    <source>
        <dbReference type="SAM" id="MobiDB-lite"/>
    </source>
</evidence>
<dbReference type="KEGG" id="mtr:25490904"/>
<reference evidence="3" key="4">
    <citation type="journal article" date="2018" name="Nat. Plants">
        <title>Whole-genome landscape of Medicago truncatula symbiotic genes.</title>
        <authorList>
            <person name="Pecrix Y."/>
            <person name="Gamas P."/>
            <person name="Carrere S."/>
        </authorList>
    </citation>
    <scope>NUCLEOTIDE SEQUENCE</scope>
    <source>
        <tissue evidence="3">Leaves</tissue>
    </source>
</reference>
<protein>
    <recommendedName>
        <fullName evidence="6">DUF3741 domain-containing protein</fullName>
    </recommendedName>
</protein>